<dbReference type="AlphaFoldDB" id="A0A371NRZ9"/>
<evidence type="ECO:0008006" key="3">
    <source>
        <dbReference type="Google" id="ProtNLM"/>
    </source>
</evidence>
<dbReference type="Proteomes" id="UP000262172">
    <property type="component" value="Unassembled WGS sequence"/>
</dbReference>
<dbReference type="EMBL" id="QUAB01000044">
    <property type="protein sequence ID" value="REJ04981.1"/>
    <property type="molecule type" value="Genomic_DNA"/>
</dbReference>
<name>A0A371NRZ9_9MICO</name>
<keyword evidence="2" id="KW-1185">Reference proteome</keyword>
<organism evidence="1 2">
    <name type="scientific">Microbacterium bovistercoris</name>
    <dbReference type="NCBI Taxonomy" id="2293570"/>
    <lineage>
        <taxon>Bacteria</taxon>
        <taxon>Bacillati</taxon>
        <taxon>Actinomycetota</taxon>
        <taxon>Actinomycetes</taxon>
        <taxon>Micrococcales</taxon>
        <taxon>Microbacteriaceae</taxon>
        <taxon>Microbacterium</taxon>
    </lineage>
</organism>
<dbReference type="OrthoDB" id="5057864at2"/>
<dbReference type="RefSeq" id="WP_116242585.1">
    <property type="nucleotide sequence ID" value="NZ_QUAB01000044.1"/>
</dbReference>
<dbReference type="InterPro" id="IPR011042">
    <property type="entry name" value="6-blade_b-propeller_TolB-like"/>
</dbReference>
<sequence length="447" mass="46823">MLAAVVGVLLLVGAGLTAASLLQGPRVAAVQVDPQQAIETSGSRVILTANQPLAEIDESQVTVEPAAPFTIDAAGRSVGIRFTVPLDDSTEYSVKVAGAERAGGGPSSDLETAFTTPDSQILLLQRSDGDDKIFTTDLTGENGVEVFRAPHILDFRATSSRLVVAVEEDGGSRLLVMNRDGTGQRELTLPGTGFVSTLQVSDRGDLVGYSYSDAELTETSGRESVLVTEPLSGHGEPRIVQVGGKDASIGDWQFVPDTSSLLFLDFEGALSVEDPTGDAGVQPMGTAAQILGVTRGTFTAIVERATGDIVELNLTDGSEQPMPATDPDYGLPTEVVPFPGGALQHVVQRDELGMPIGQSVITVDPDGAAKPVFEVGDDDAILQVCASPSGQYAAVTVTPDLTDNPYDELLMPLPKKIHTNLIDLRSGETLNTLNGFDVSWCHSGPQA</sequence>
<comment type="caution">
    <text evidence="1">The sequence shown here is derived from an EMBL/GenBank/DDBJ whole genome shotgun (WGS) entry which is preliminary data.</text>
</comment>
<proteinExistence type="predicted"/>
<gene>
    <name evidence="1" type="ORF">DY023_12080</name>
</gene>
<accession>A0A371NRZ9</accession>
<evidence type="ECO:0000313" key="2">
    <source>
        <dbReference type="Proteomes" id="UP000262172"/>
    </source>
</evidence>
<reference evidence="1 2" key="1">
    <citation type="submission" date="2018-08" db="EMBL/GenBank/DDBJ databases">
        <title>Isolation, diversity and antifungal activity of Actinobacteria from cow dung.</title>
        <authorList>
            <person name="Ling L."/>
        </authorList>
    </citation>
    <scope>NUCLEOTIDE SEQUENCE [LARGE SCALE GENOMIC DNA]</scope>
    <source>
        <strain evidence="1 2">NEAU-LLE</strain>
    </source>
</reference>
<dbReference type="Gene3D" id="2.120.10.30">
    <property type="entry name" value="TolB, C-terminal domain"/>
    <property type="match status" value="1"/>
</dbReference>
<protein>
    <recommendedName>
        <fullName evidence="3">SbsA Ig-like domain-containing protein</fullName>
    </recommendedName>
</protein>
<dbReference type="SUPFAM" id="SSF82171">
    <property type="entry name" value="DPP6 N-terminal domain-like"/>
    <property type="match status" value="1"/>
</dbReference>
<evidence type="ECO:0000313" key="1">
    <source>
        <dbReference type="EMBL" id="REJ04981.1"/>
    </source>
</evidence>